<dbReference type="InterPro" id="IPR013780">
    <property type="entry name" value="Glyco_hydro_b"/>
</dbReference>
<proteinExistence type="inferred from homology"/>
<keyword evidence="11" id="KW-1185">Reference proteome</keyword>
<comment type="similarity">
    <text evidence="3">Belongs to the glycosyl hydrolase 51 family.</text>
</comment>
<evidence type="ECO:0000256" key="4">
    <source>
        <dbReference type="ARBA" id="ARBA00011165"/>
    </source>
</evidence>
<comment type="subunit">
    <text evidence="4">Homohexamer; trimer of dimers.</text>
</comment>
<dbReference type="SMART" id="SM00813">
    <property type="entry name" value="Alpha-L-AF_C"/>
    <property type="match status" value="1"/>
</dbReference>
<reference evidence="11" key="1">
    <citation type="journal article" date="2019" name="Int. J. Syst. Evol. Microbiol.">
        <title>The Global Catalogue of Microorganisms (GCM) 10K type strain sequencing project: providing services to taxonomists for standard genome sequencing and annotation.</title>
        <authorList>
            <consortium name="The Broad Institute Genomics Platform"/>
            <consortium name="The Broad Institute Genome Sequencing Center for Infectious Disease"/>
            <person name="Wu L."/>
            <person name="Ma J."/>
        </authorList>
    </citation>
    <scope>NUCLEOTIDE SEQUENCE [LARGE SCALE GENOMIC DNA]</scope>
    <source>
        <strain evidence="11">JCM 12662</strain>
    </source>
</reference>
<evidence type="ECO:0000259" key="9">
    <source>
        <dbReference type="SMART" id="SM00813"/>
    </source>
</evidence>
<dbReference type="SUPFAM" id="SSF51011">
    <property type="entry name" value="Glycosyl hydrolase domain"/>
    <property type="match status" value="1"/>
</dbReference>
<dbReference type="EC" id="3.2.1.55" evidence="5"/>
<keyword evidence="7" id="KW-0119">Carbohydrate metabolism</keyword>
<accession>A0ABP3GPX1</accession>
<dbReference type="PANTHER" id="PTHR43576:SF2">
    <property type="entry name" value="INTRACELLULAR EXO-ALPHA-L-ARABINOFURANOSIDASE 2"/>
    <property type="match status" value="1"/>
</dbReference>
<dbReference type="SUPFAM" id="SSF51445">
    <property type="entry name" value="(Trans)glycosidases"/>
    <property type="match status" value="1"/>
</dbReference>
<evidence type="ECO:0000313" key="11">
    <source>
        <dbReference type="Proteomes" id="UP001501166"/>
    </source>
</evidence>
<dbReference type="Gene3D" id="2.60.40.1180">
    <property type="entry name" value="Golgi alpha-mannosidase II"/>
    <property type="match status" value="1"/>
</dbReference>
<evidence type="ECO:0000256" key="2">
    <source>
        <dbReference type="ARBA" id="ARBA00004881"/>
    </source>
</evidence>
<comment type="catalytic activity">
    <reaction evidence="1">
        <text>Hydrolysis of terminal non-reducing alpha-L-arabinofuranoside residues in alpha-L-arabinosides.</text>
        <dbReference type="EC" id="3.2.1.55"/>
    </reaction>
</comment>
<dbReference type="InterPro" id="IPR017853">
    <property type="entry name" value="GH"/>
</dbReference>
<feature type="domain" description="Alpha-L-arabinofuranosidase C-terminal" evidence="9">
    <location>
        <begin position="330"/>
        <end position="510"/>
    </location>
</feature>
<dbReference type="Pfam" id="PF22848">
    <property type="entry name" value="ASD1_dom"/>
    <property type="match status" value="1"/>
</dbReference>
<sequence>MFFKKENQSDMNESKKDIKKKDFRIKPYIYDFKGAITMTIRVLTNKEGPQISKHIYGQFAEHLGRCIYEGVWVGEDSDIPNNKGIRLDVVEALKQINVPVIRWPGGCFADEYHWKDGIGPKEDRKTIVNTHWGGVTENNHFGTHEYFHLLELVGADAYVNGNVGSGTVQEMQEWVEYITFEGESPMANWRKENGSEKAWEMKFFGVGNESWGCGGNMRPEYYADLYRRYRTYVRNYTDKPVYKIACGPNVDDYNWMEQVMKIAAPYMDGISLHHYSLVDGWTNKRPATNFPEKEWFSLIDSAKKMDELITKHSTIMDKYDPDKRVGLIVDEWGSWFSVENGTNPGFLYQQNTIRDAMVASLTLNIFHRHANRVKMANIAQMVNVLQAMLLTEGDKMIKTPTYHVFDLYKHHQDAELIDTYGEAKTNTDFTVSKKDGQVAVSVVNYNIDGTEEMEFDLSDFDISDSEAWIVAGDKMDAHNTFENSEVVAKTEFKDFSVENNKLTVTLPAMSVATILLKG</sequence>
<keyword evidence="8" id="KW-0326">Glycosidase</keyword>
<dbReference type="Gene3D" id="3.20.20.80">
    <property type="entry name" value="Glycosidases"/>
    <property type="match status" value="1"/>
</dbReference>
<dbReference type="Proteomes" id="UP001501166">
    <property type="component" value="Unassembled WGS sequence"/>
</dbReference>
<dbReference type="PANTHER" id="PTHR43576">
    <property type="entry name" value="ALPHA-L-ARABINOFURANOSIDASE C-RELATED"/>
    <property type="match status" value="1"/>
</dbReference>
<evidence type="ECO:0000256" key="5">
    <source>
        <dbReference type="ARBA" id="ARBA00012670"/>
    </source>
</evidence>
<evidence type="ECO:0000256" key="7">
    <source>
        <dbReference type="ARBA" id="ARBA00023277"/>
    </source>
</evidence>
<name>A0ABP3GPX1_9LACT</name>
<evidence type="ECO:0000256" key="8">
    <source>
        <dbReference type="ARBA" id="ARBA00023295"/>
    </source>
</evidence>
<dbReference type="InterPro" id="IPR010720">
    <property type="entry name" value="Alpha-L-AF_C"/>
</dbReference>
<dbReference type="Pfam" id="PF06964">
    <property type="entry name" value="Alpha-L-AF_C"/>
    <property type="match status" value="1"/>
</dbReference>
<dbReference type="InterPro" id="IPR055235">
    <property type="entry name" value="ASD1_cat"/>
</dbReference>
<dbReference type="EMBL" id="BAAACW010000014">
    <property type="protein sequence ID" value="GAA0352004.1"/>
    <property type="molecule type" value="Genomic_DNA"/>
</dbReference>
<evidence type="ECO:0000313" key="10">
    <source>
        <dbReference type="EMBL" id="GAA0352004.1"/>
    </source>
</evidence>
<organism evidence="10 11">
    <name type="scientific">Alkalibacterium iburiense</name>
    <dbReference type="NCBI Taxonomy" id="290589"/>
    <lineage>
        <taxon>Bacteria</taxon>
        <taxon>Bacillati</taxon>
        <taxon>Bacillota</taxon>
        <taxon>Bacilli</taxon>
        <taxon>Lactobacillales</taxon>
        <taxon>Carnobacteriaceae</taxon>
        <taxon>Alkalibacterium</taxon>
    </lineage>
</organism>
<comment type="caution">
    <text evidence="10">The sequence shown here is derived from an EMBL/GenBank/DDBJ whole genome shotgun (WGS) entry which is preliminary data.</text>
</comment>
<gene>
    <name evidence="10" type="primary">abfB</name>
    <name evidence="10" type="ORF">GCM10008932_01260</name>
</gene>
<evidence type="ECO:0000256" key="3">
    <source>
        <dbReference type="ARBA" id="ARBA00007186"/>
    </source>
</evidence>
<protein>
    <recommendedName>
        <fullName evidence="5">non-reducing end alpha-L-arabinofuranosidase</fullName>
        <ecNumber evidence="5">3.2.1.55</ecNumber>
    </recommendedName>
</protein>
<comment type="pathway">
    <text evidence="2">Glycan metabolism.</text>
</comment>
<evidence type="ECO:0000256" key="6">
    <source>
        <dbReference type="ARBA" id="ARBA00022801"/>
    </source>
</evidence>
<keyword evidence="6" id="KW-0378">Hydrolase</keyword>
<evidence type="ECO:0000256" key="1">
    <source>
        <dbReference type="ARBA" id="ARBA00001462"/>
    </source>
</evidence>